<name>A0A439DE94_9PEZI</name>
<reference evidence="1 2" key="1">
    <citation type="submission" date="2018-12" db="EMBL/GenBank/DDBJ databases">
        <title>Draft genome sequence of Xylaria grammica IHI A82.</title>
        <authorList>
            <person name="Buettner E."/>
            <person name="Kellner H."/>
        </authorList>
    </citation>
    <scope>NUCLEOTIDE SEQUENCE [LARGE SCALE GENOMIC DNA]</scope>
    <source>
        <strain evidence="1 2">IHI A82</strain>
    </source>
</reference>
<proteinExistence type="predicted"/>
<dbReference type="Proteomes" id="UP000286045">
    <property type="component" value="Unassembled WGS sequence"/>
</dbReference>
<dbReference type="AlphaFoldDB" id="A0A439DE94"/>
<evidence type="ECO:0000313" key="1">
    <source>
        <dbReference type="EMBL" id="RWA12686.1"/>
    </source>
</evidence>
<comment type="caution">
    <text evidence="1">The sequence shown here is derived from an EMBL/GenBank/DDBJ whole genome shotgun (WGS) entry which is preliminary data.</text>
</comment>
<gene>
    <name evidence="1" type="ORF">EKO27_g2404</name>
</gene>
<protein>
    <submittedName>
        <fullName evidence="1">Uncharacterized protein</fullName>
    </submittedName>
</protein>
<sequence length="501" mass="56660">MDNRIKLDLKAFEISSKTFDLSLSVTSSAFIYDVPLRNTTQDHLKSLIQSKQLWLLPRGFCRLDVQVDLGECNVSREERDGFLEFIADTLCQSSIWSQLGLSVKFLHIQYHQEEVNIPNLYFRIEQPDMSSALLSPPHVHTAQFKGLDCVLRFKCSSRPKASSVREGGMGSEPLLSPSPINSLAGISPDYFTLGSIDPVNLRENVACLVEAAFCIILGTHKIMRGLKIVEPEKAPSLLDLAPTIWNSHYLRSIVNHAKFFALISNIFASSLKGQSPELRRKGEGLLQRTPTEANNAPNHDSAIHPEVPIQRMLWDLLQGTLKPTIGTKTARSAVPPKVESGPRDYEMDETMTDEGYAEKYSTLDDHYAYGTLLPPPSQGYRHYQNNANYNSDIVLSDDTTPIHQDNQAQGATEFQVGIEYFYPEADNPSDRLFEPYSQHFESNLSDIMRDHVMSDYMYDENLNIYDENYHIAPAEQGFSDCDLAETTLYKETRCEDGIRWE</sequence>
<organism evidence="1 2">
    <name type="scientific">Xylaria grammica</name>
    <dbReference type="NCBI Taxonomy" id="363999"/>
    <lineage>
        <taxon>Eukaryota</taxon>
        <taxon>Fungi</taxon>
        <taxon>Dikarya</taxon>
        <taxon>Ascomycota</taxon>
        <taxon>Pezizomycotina</taxon>
        <taxon>Sordariomycetes</taxon>
        <taxon>Xylariomycetidae</taxon>
        <taxon>Xylariales</taxon>
        <taxon>Xylariaceae</taxon>
        <taxon>Xylaria</taxon>
    </lineage>
</organism>
<accession>A0A439DE94</accession>
<evidence type="ECO:0000313" key="2">
    <source>
        <dbReference type="Proteomes" id="UP000286045"/>
    </source>
</evidence>
<dbReference type="STRING" id="363999.A0A439DE94"/>
<keyword evidence="2" id="KW-1185">Reference proteome</keyword>
<dbReference type="EMBL" id="RYZI01000044">
    <property type="protein sequence ID" value="RWA12686.1"/>
    <property type="molecule type" value="Genomic_DNA"/>
</dbReference>